<dbReference type="InterPro" id="IPR012336">
    <property type="entry name" value="Thioredoxin-like_fold"/>
</dbReference>
<evidence type="ECO:0000259" key="2">
    <source>
        <dbReference type="Pfam" id="PF13462"/>
    </source>
</evidence>
<sequence>MLGITVILAITVACTAQVPIPRRPPGFSYAGGMASAPVQLEAFLDLMCPDSKAAYPTMKQVAKEYGSSTLRFTAHLFPLPYHRTAFIAAQGVFVAAEGGSDMVWKWMDAIFEQQDDYKMPKTNDMSDTQIINKLAMVAESVGISSKNFTSQVNSMEHMVYEDARVAWKYGCIRGVAGTPWYLLNGVPVNASPNWTVAQWKQIIDSLLHSGVSVKKAMVDSSNCPAHEKQCDYLPGKFECCTKGENCIPNVGCRC</sequence>
<dbReference type="InterPro" id="IPR036249">
    <property type="entry name" value="Thioredoxin-like_sf"/>
</dbReference>
<gene>
    <name evidence="3" type="primary">Hypp407</name>
    <name evidence="3" type="ORF">BLAG_LOCUS1345</name>
</gene>
<keyword evidence="1" id="KW-0732">Signal</keyword>
<feature type="signal peptide" evidence="1">
    <location>
        <begin position="1"/>
        <end position="16"/>
    </location>
</feature>
<dbReference type="OrthoDB" id="37297at2759"/>
<protein>
    <submittedName>
        <fullName evidence="3">Hypp407 protein</fullName>
    </submittedName>
</protein>
<proteinExistence type="predicted"/>
<dbReference type="PANTHER" id="PTHR33875">
    <property type="entry name" value="OS09G0542200 PROTEIN"/>
    <property type="match status" value="1"/>
</dbReference>
<evidence type="ECO:0000256" key="1">
    <source>
        <dbReference type="SAM" id="SignalP"/>
    </source>
</evidence>
<reference evidence="3" key="1">
    <citation type="submission" date="2022-01" db="EMBL/GenBank/DDBJ databases">
        <authorList>
            <person name="Braso-Vives M."/>
        </authorList>
    </citation>
    <scope>NUCLEOTIDE SEQUENCE</scope>
</reference>
<dbReference type="Proteomes" id="UP000838412">
    <property type="component" value="Chromosome 1"/>
</dbReference>
<dbReference type="PANTHER" id="PTHR33875:SF2">
    <property type="entry name" value="ACR183CP"/>
    <property type="match status" value="1"/>
</dbReference>
<accession>A0A8J9V9T8</accession>
<dbReference type="Gene3D" id="3.40.30.10">
    <property type="entry name" value="Glutaredoxin"/>
    <property type="match status" value="1"/>
</dbReference>
<feature type="chain" id="PRO_5035446424" evidence="1">
    <location>
        <begin position="17"/>
        <end position="254"/>
    </location>
</feature>
<dbReference type="SUPFAM" id="SSF52833">
    <property type="entry name" value="Thioredoxin-like"/>
    <property type="match status" value="1"/>
</dbReference>
<dbReference type="AlphaFoldDB" id="A0A8J9V9T8"/>
<organism evidence="3 4">
    <name type="scientific">Branchiostoma lanceolatum</name>
    <name type="common">Common lancelet</name>
    <name type="synonym">Amphioxus lanceolatum</name>
    <dbReference type="NCBI Taxonomy" id="7740"/>
    <lineage>
        <taxon>Eukaryota</taxon>
        <taxon>Metazoa</taxon>
        <taxon>Chordata</taxon>
        <taxon>Cephalochordata</taxon>
        <taxon>Leptocardii</taxon>
        <taxon>Amphioxiformes</taxon>
        <taxon>Branchiostomatidae</taxon>
        <taxon>Branchiostoma</taxon>
    </lineage>
</organism>
<keyword evidence="4" id="KW-1185">Reference proteome</keyword>
<name>A0A8J9V9T8_BRALA</name>
<feature type="domain" description="Thioredoxin-like fold" evidence="2">
    <location>
        <begin position="32"/>
        <end position="204"/>
    </location>
</feature>
<dbReference type="Pfam" id="PF13462">
    <property type="entry name" value="Thioredoxin_4"/>
    <property type="match status" value="1"/>
</dbReference>
<dbReference type="EMBL" id="OV696686">
    <property type="protein sequence ID" value="CAH1231811.1"/>
    <property type="molecule type" value="Genomic_DNA"/>
</dbReference>
<evidence type="ECO:0000313" key="4">
    <source>
        <dbReference type="Proteomes" id="UP000838412"/>
    </source>
</evidence>
<evidence type="ECO:0000313" key="3">
    <source>
        <dbReference type="EMBL" id="CAH1231811.1"/>
    </source>
</evidence>